<gene>
    <name evidence="2" type="ORF">GBAR_LOCUS3109</name>
</gene>
<feature type="compositionally biased region" description="Basic residues" evidence="1">
    <location>
        <begin position="67"/>
        <end position="84"/>
    </location>
</feature>
<dbReference type="AlphaFoldDB" id="A0AA35R3P1"/>
<keyword evidence="3" id="KW-1185">Reference proteome</keyword>
<dbReference type="Proteomes" id="UP001174909">
    <property type="component" value="Unassembled WGS sequence"/>
</dbReference>
<feature type="region of interest" description="Disordered" evidence="1">
    <location>
        <begin position="1"/>
        <end position="21"/>
    </location>
</feature>
<evidence type="ECO:0000256" key="1">
    <source>
        <dbReference type="SAM" id="MobiDB-lite"/>
    </source>
</evidence>
<comment type="caution">
    <text evidence="2">The sequence shown here is derived from an EMBL/GenBank/DDBJ whole genome shotgun (WGS) entry which is preliminary data.</text>
</comment>
<dbReference type="EMBL" id="CASHTH010000427">
    <property type="protein sequence ID" value="CAI8001079.1"/>
    <property type="molecule type" value="Genomic_DNA"/>
</dbReference>
<evidence type="ECO:0000313" key="2">
    <source>
        <dbReference type="EMBL" id="CAI8001079.1"/>
    </source>
</evidence>
<feature type="compositionally biased region" description="Low complexity" evidence="1">
    <location>
        <begin position="95"/>
        <end position="115"/>
    </location>
</feature>
<protein>
    <submittedName>
        <fullName evidence="2">Uncharacterized protein</fullName>
    </submittedName>
</protein>
<sequence length="115" mass="12873">MATEEISEPMGSGRRKLQGALDELVQQSKEVEDKQPTDLTEDSAMEEAAKSLVELPNSIKIEDPTGVKKKNFVSPKKRRRRRKKELISTSDGKSSRPPSRFSRLSISLSSPSCRK</sequence>
<organism evidence="2 3">
    <name type="scientific">Geodia barretti</name>
    <name type="common">Barrett's horny sponge</name>
    <dbReference type="NCBI Taxonomy" id="519541"/>
    <lineage>
        <taxon>Eukaryota</taxon>
        <taxon>Metazoa</taxon>
        <taxon>Porifera</taxon>
        <taxon>Demospongiae</taxon>
        <taxon>Heteroscleromorpha</taxon>
        <taxon>Tetractinellida</taxon>
        <taxon>Astrophorina</taxon>
        <taxon>Geodiidae</taxon>
        <taxon>Geodia</taxon>
    </lineage>
</organism>
<evidence type="ECO:0000313" key="3">
    <source>
        <dbReference type="Proteomes" id="UP001174909"/>
    </source>
</evidence>
<name>A0AA35R3P1_GEOBA</name>
<reference evidence="2" key="1">
    <citation type="submission" date="2023-03" db="EMBL/GenBank/DDBJ databases">
        <authorList>
            <person name="Steffen K."/>
            <person name="Cardenas P."/>
        </authorList>
    </citation>
    <scope>NUCLEOTIDE SEQUENCE</scope>
</reference>
<feature type="region of interest" description="Disordered" evidence="1">
    <location>
        <begin position="66"/>
        <end position="115"/>
    </location>
</feature>
<accession>A0AA35R3P1</accession>
<proteinExistence type="predicted"/>